<organism evidence="2 3">
    <name type="scientific">Streptomyces lasalocidi</name>
    <name type="common">Streptomyces lasaliensis</name>
    <dbReference type="NCBI Taxonomy" id="324833"/>
    <lineage>
        <taxon>Bacteria</taxon>
        <taxon>Bacillati</taxon>
        <taxon>Actinomycetota</taxon>
        <taxon>Actinomycetes</taxon>
        <taxon>Kitasatosporales</taxon>
        <taxon>Streptomycetaceae</taxon>
        <taxon>Streptomyces</taxon>
    </lineage>
</organism>
<dbReference type="AlphaFoldDB" id="A0A4V6AX37"/>
<evidence type="ECO:0000313" key="3">
    <source>
        <dbReference type="Proteomes" id="UP000305929"/>
    </source>
</evidence>
<protein>
    <submittedName>
        <fullName evidence="2">Uncharacterized protein</fullName>
    </submittedName>
</protein>
<feature type="region of interest" description="Disordered" evidence="1">
    <location>
        <begin position="1"/>
        <end position="47"/>
    </location>
</feature>
<gene>
    <name evidence="2" type="ORF">E4U91_13160</name>
</gene>
<evidence type="ECO:0000256" key="1">
    <source>
        <dbReference type="SAM" id="MobiDB-lite"/>
    </source>
</evidence>
<name>A0A4V6AX37_STRLS</name>
<sequence length="81" mass="8164">MQLQGGGGRRRGASPTDDNAADARAGPRDAGMIQTTGPRACDHPRPRDAVVTSTLAKRVVFSSSPAAVSGRRGSCAASSVG</sequence>
<feature type="compositionally biased region" description="Low complexity" evidence="1">
    <location>
        <begin position="22"/>
        <end position="31"/>
    </location>
</feature>
<accession>A0A4V6AX37</accession>
<reference evidence="2 3" key="1">
    <citation type="submission" date="2019-04" db="EMBL/GenBank/DDBJ databases">
        <title>Streptomyces lasaliensis sp. nov., an Actinomycete isolated from soil which produces the polyether antibiotic lasalocid.</title>
        <authorList>
            <person name="Erwin G."/>
            <person name="Haber C."/>
        </authorList>
    </citation>
    <scope>NUCLEOTIDE SEQUENCE [LARGE SCALE GENOMIC DNA]</scope>
    <source>
        <strain evidence="2 3">X-537</strain>
    </source>
</reference>
<comment type="caution">
    <text evidence="2">The sequence shown here is derived from an EMBL/GenBank/DDBJ whole genome shotgun (WGS) entry which is preliminary data.</text>
</comment>
<evidence type="ECO:0000313" key="2">
    <source>
        <dbReference type="EMBL" id="TKT00973.1"/>
    </source>
</evidence>
<dbReference type="Proteomes" id="UP000305929">
    <property type="component" value="Unassembled WGS sequence"/>
</dbReference>
<dbReference type="EMBL" id="SZNQ01000001">
    <property type="protein sequence ID" value="TKT00973.1"/>
    <property type="molecule type" value="Genomic_DNA"/>
</dbReference>
<keyword evidence="3" id="KW-1185">Reference proteome</keyword>
<proteinExistence type="predicted"/>